<dbReference type="Proteomes" id="UP000030104">
    <property type="component" value="Unassembled WGS sequence"/>
</dbReference>
<proteinExistence type="predicted"/>
<comment type="caution">
    <text evidence="1">The sequence shown here is derived from an EMBL/GenBank/DDBJ whole genome shotgun (WGS) entry which is preliminary data.</text>
</comment>
<sequence length="43" mass="4953">MPSIVSRGHQVTPPEKWWSRKSQSIWKGGRDLVPYACAAWLLE</sequence>
<protein>
    <submittedName>
        <fullName evidence="1">Uncharacterized protein</fullName>
    </submittedName>
</protein>
<dbReference type="EMBL" id="JQGA01001155">
    <property type="protein sequence ID" value="KGO69294.1"/>
    <property type="molecule type" value="Genomic_DNA"/>
</dbReference>
<evidence type="ECO:0000313" key="2">
    <source>
        <dbReference type="Proteomes" id="UP000030104"/>
    </source>
</evidence>
<accession>A0A0A2KNF0</accession>
<name>A0A0A2KNF0_PENIT</name>
<dbReference type="AlphaFoldDB" id="A0A0A2KNF0"/>
<organism evidence="1 2">
    <name type="scientific">Penicillium italicum</name>
    <name type="common">Blue mold</name>
    <dbReference type="NCBI Taxonomy" id="40296"/>
    <lineage>
        <taxon>Eukaryota</taxon>
        <taxon>Fungi</taxon>
        <taxon>Dikarya</taxon>
        <taxon>Ascomycota</taxon>
        <taxon>Pezizomycotina</taxon>
        <taxon>Eurotiomycetes</taxon>
        <taxon>Eurotiomycetidae</taxon>
        <taxon>Eurotiales</taxon>
        <taxon>Aspergillaceae</taxon>
        <taxon>Penicillium</taxon>
    </lineage>
</organism>
<gene>
    <name evidence="1" type="ORF">PITC_094930</name>
</gene>
<keyword evidence="2" id="KW-1185">Reference proteome</keyword>
<dbReference type="HOGENOM" id="CLU_3242346_0_0_1"/>
<evidence type="ECO:0000313" key="1">
    <source>
        <dbReference type="EMBL" id="KGO69294.1"/>
    </source>
</evidence>
<reference evidence="1 2" key="1">
    <citation type="journal article" date="2015" name="Mol. Plant Microbe Interact.">
        <title>Genome, transcriptome, and functional analyses of Penicillium expansum provide new insights into secondary metabolism and pathogenicity.</title>
        <authorList>
            <person name="Ballester A.R."/>
            <person name="Marcet-Houben M."/>
            <person name="Levin E."/>
            <person name="Sela N."/>
            <person name="Selma-Lazaro C."/>
            <person name="Carmona L."/>
            <person name="Wisniewski M."/>
            <person name="Droby S."/>
            <person name="Gonzalez-Candelas L."/>
            <person name="Gabaldon T."/>
        </authorList>
    </citation>
    <scope>NUCLEOTIDE SEQUENCE [LARGE SCALE GENOMIC DNA]</scope>
    <source>
        <strain evidence="1 2">PHI-1</strain>
    </source>
</reference>